<keyword evidence="4" id="KW-0175">Coiled coil</keyword>
<comment type="caution">
    <text evidence="7">The sequence shown here is derived from an EMBL/GenBank/DDBJ whole genome shotgun (WGS) entry which is preliminary data.</text>
</comment>
<evidence type="ECO:0000313" key="8">
    <source>
        <dbReference type="Proteomes" id="UP000287352"/>
    </source>
</evidence>
<sequence length="290" mass="31404">MSQPQERPLISEGVQARLRAASRNLTEAEGRVAQFIEQHPEEAVHLSVQALAQRIQVSEATIVRCCRSLGYQGLRDLKLALAAESMTPLHQIHEDILPDDGVGVVARKVLQSDIQAIADTLAVLDETLLECVAEALLKATRIEFYGIGPSLPVALDAYYRFLRIGLPVTVTNDAVMQAVSATHLPPGSVAFAISHSGRTRETLNALRSARAAGAFCILLSSHVHTPISEFADVSLITASRETAFRTAALTSRIAHLSVIDALYVAVAMRRSDASLIAIERFSEAIDEHLL</sequence>
<dbReference type="GO" id="GO:1901135">
    <property type="term" value="P:carbohydrate derivative metabolic process"/>
    <property type="evidence" value="ECO:0007669"/>
    <property type="project" value="InterPro"/>
</dbReference>
<dbReference type="InterPro" id="IPR046348">
    <property type="entry name" value="SIS_dom_sf"/>
</dbReference>
<keyword evidence="3" id="KW-0804">Transcription</keyword>
<dbReference type="SUPFAM" id="SSF46689">
    <property type="entry name" value="Homeodomain-like"/>
    <property type="match status" value="1"/>
</dbReference>
<dbReference type="InterPro" id="IPR047640">
    <property type="entry name" value="RpiR-like"/>
</dbReference>
<gene>
    <name evidence="7" type="ORF">KTT_09380</name>
</gene>
<dbReference type="PANTHER" id="PTHR30514">
    <property type="entry name" value="GLUCOKINASE"/>
    <property type="match status" value="1"/>
</dbReference>
<feature type="domain" description="SIS" evidence="6">
    <location>
        <begin position="132"/>
        <end position="272"/>
    </location>
</feature>
<dbReference type="PROSITE" id="PS51071">
    <property type="entry name" value="HTH_RPIR"/>
    <property type="match status" value="1"/>
</dbReference>
<proteinExistence type="predicted"/>
<dbReference type="PANTHER" id="PTHR30514:SF1">
    <property type="entry name" value="HTH-TYPE TRANSCRIPTIONAL REGULATOR HEXR-RELATED"/>
    <property type="match status" value="1"/>
</dbReference>
<dbReference type="Gene3D" id="1.10.10.10">
    <property type="entry name" value="Winged helix-like DNA-binding domain superfamily/Winged helix DNA-binding domain"/>
    <property type="match status" value="1"/>
</dbReference>
<organism evidence="7 8">
    <name type="scientific">Tengunoibacter tsumagoiensis</name>
    <dbReference type="NCBI Taxonomy" id="2014871"/>
    <lineage>
        <taxon>Bacteria</taxon>
        <taxon>Bacillati</taxon>
        <taxon>Chloroflexota</taxon>
        <taxon>Ktedonobacteria</taxon>
        <taxon>Ktedonobacterales</taxon>
        <taxon>Dictyobacteraceae</taxon>
        <taxon>Tengunoibacter</taxon>
    </lineage>
</organism>
<dbReference type="InterPro" id="IPR001347">
    <property type="entry name" value="SIS_dom"/>
</dbReference>
<protein>
    <submittedName>
        <fullName evidence="7">RpiR family transcriptional regulator</fullName>
    </submittedName>
</protein>
<evidence type="ECO:0000256" key="2">
    <source>
        <dbReference type="ARBA" id="ARBA00023125"/>
    </source>
</evidence>
<dbReference type="CDD" id="cd05013">
    <property type="entry name" value="SIS_RpiR"/>
    <property type="match status" value="1"/>
</dbReference>
<evidence type="ECO:0000256" key="1">
    <source>
        <dbReference type="ARBA" id="ARBA00023015"/>
    </source>
</evidence>
<dbReference type="OrthoDB" id="148317at2"/>
<evidence type="ECO:0000259" key="5">
    <source>
        <dbReference type="PROSITE" id="PS51071"/>
    </source>
</evidence>
<dbReference type="InterPro" id="IPR035472">
    <property type="entry name" value="RpiR-like_SIS"/>
</dbReference>
<dbReference type="Pfam" id="PF01418">
    <property type="entry name" value="HTH_6"/>
    <property type="match status" value="1"/>
</dbReference>
<accession>A0A401ZVZ8</accession>
<dbReference type="GO" id="GO:0097367">
    <property type="term" value="F:carbohydrate derivative binding"/>
    <property type="evidence" value="ECO:0007669"/>
    <property type="project" value="InterPro"/>
</dbReference>
<dbReference type="Gene3D" id="3.40.50.10490">
    <property type="entry name" value="Glucose-6-phosphate isomerase like protein, domain 1"/>
    <property type="match status" value="1"/>
</dbReference>
<dbReference type="EMBL" id="BIFR01000001">
    <property type="protein sequence ID" value="GCE11079.1"/>
    <property type="molecule type" value="Genomic_DNA"/>
</dbReference>
<reference evidence="8" key="1">
    <citation type="submission" date="2018-12" db="EMBL/GenBank/DDBJ databases">
        <title>Tengunoibacter tsumagoiensis gen. nov., sp. nov., Dictyobacter kobayashii sp. nov., D. alpinus sp. nov., and D. joshuensis sp. nov. and description of Dictyobacteraceae fam. nov. within the order Ktedonobacterales isolated from Tengu-no-mugimeshi.</title>
        <authorList>
            <person name="Wang C.M."/>
            <person name="Zheng Y."/>
            <person name="Sakai Y."/>
            <person name="Toyoda A."/>
            <person name="Minakuchi Y."/>
            <person name="Abe K."/>
            <person name="Yokota A."/>
            <person name="Yabe S."/>
        </authorList>
    </citation>
    <scope>NUCLEOTIDE SEQUENCE [LARGE SCALE GENOMIC DNA]</scope>
    <source>
        <strain evidence="8">Uno3</strain>
    </source>
</reference>
<dbReference type="Proteomes" id="UP000287352">
    <property type="component" value="Unassembled WGS sequence"/>
</dbReference>
<dbReference type="InterPro" id="IPR036388">
    <property type="entry name" value="WH-like_DNA-bd_sf"/>
</dbReference>
<name>A0A401ZVZ8_9CHLR</name>
<dbReference type="AlphaFoldDB" id="A0A401ZVZ8"/>
<evidence type="ECO:0000256" key="4">
    <source>
        <dbReference type="SAM" id="Coils"/>
    </source>
</evidence>
<evidence type="ECO:0000313" key="7">
    <source>
        <dbReference type="EMBL" id="GCE11079.1"/>
    </source>
</evidence>
<keyword evidence="1" id="KW-0805">Transcription regulation</keyword>
<dbReference type="RefSeq" id="WP_126578700.1">
    <property type="nucleotide sequence ID" value="NZ_BIFR01000001.1"/>
</dbReference>
<dbReference type="GO" id="GO:0003677">
    <property type="term" value="F:DNA binding"/>
    <property type="evidence" value="ECO:0007669"/>
    <property type="project" value="UniProtKB-KW"/>
</dbReference>
<feature type="domain" description="HTH rpiR-type" evidence="5">
    <location>
        <begin position="12"/>
        <end position="88"/>
    </location>
</feature>
<dbReference type="Pfam" id="PF01380">
    <property type="entry name" value="SIS"/>
    <property type="match status" value="1"/>
</dbReference>
<evidence type="ECO:0000259" key="6">
    <source>
        <dbReference type="PROSITE" id="PS51464"/>
    </source>
</evidence>
<dbReference type="GO" id="GO:0003700">
    <property type="term" value="F:DNA-binding transcription factor activity"/>
    <property type="evidence" value="ECO:0007669"/>
    <property type="project" value="InterPro"/>
</dbReference>
<dbReference type="InterPro" id="IPR000281">
    <property type="entry name" value="HTH_RpiR"/>
</dbReference>
<dbReference type="PROSITE" id="PS51464">
    <property type="entry name" value="SIS"/>
    <property type="match status" value="1"/>
</dbReference>
<dbReference type="InterPro" id="IPR009057">
    <property type="entry name" value="Homeodomain-like_sf"/>
</dbReference>
<evidence type="ECO:0000256" key="3">
    <source>
        <dbReference type="ARBA" id="ARBA00023163"/>
    </source>
</evidence>
<dbReference type="SUPFAM" id="SSF53697">
    <property type="entry name" value="SIS domain"/>
    <property type="match status" value="1"/>
</dbReference>
<keyword evidence="8" id="KW-1185">Reference proteome</keyword>
<feature type="coiled-coil region" evidence="4">
    <location>
        <begin position="11"/>
        <end position="38"/>
    </location>
</feature>
<keyword evidence="2" id="KW-0238">DNA-binding</keyword>